<protein>
    <submittedName>
        <fullName evidence="4">Aldose 1-epimerase family protein</fullName>
    </submittedName>
</protein>
<evidence type="ECO:0000313" key="5">
    <source>
        <dbReference type="Proteomes" id="UP001139365"/>
    </source>
</evidence>
<reference evidence="4 5" key="1">
    <citation type="submission" date="2022-03" db="EMBL/GenBank/DDBJ databases">
        <title>Metagenome-assembled genomes from swine fecal metagenomes.</title>
        <authorList>
            <person name="Holman D.B."/>
            <person name="Kommadath A."/>
        </authorList>
    </citation>
    <scope>NUCLEOTIDE SEQUENCE [LARGE SCALE GENOMIC DNA]</scope>
    <source>
        <strain evidence="4">SUG147</strain>
    </source>
</reference>
<dbReference type="EMBL" id="JALEMU010000122">
    <property type="protein sequence ID" value="MCI5756111.1"/>
    <property type="molecule type" value="Genomic_DNA"/>
</dbReference>
<name>A0AAE3FGS0_9BACT</name>
<comment type="subunit">
    <text evidence="2">Monomer.</text>
</comment>
<comment type="caution">
    <text evidence="4">The sequence shown here is derived from an EMBL/GenBank/DDBJ whole genome shotgun (WGS) entry which is preliminary data.</text>
</comment>
<dbReference type="Pfam" id="PF14486">
    <property type="entry name" value="DUF4432"/>
    <property type="match status" value="1"/>
</dbReference>
<dbReference type="AlphaFoldDB" id="A0AAE3FGS0"/>
<dbReference type="Proteomes" id="UP001139365">
    <property type="component" value="Unassembled WGS sequence"/>
</dbReference>
<organism evidence="4 5">
    <name type="scientific">Candidatus Colimorpha enterica</name>
    <dbReference type="NCBI Taxonomy" id="3083063"/>
    <lineage>
        <taxon>Bacteria</taxon>
        <taxon>Pseudomonadati</taxon>
        <taxon>Bacteroidota</taxon>
        <taxon>Bacteroidia</taxon>
        <taxon>Bacteroidales</taxon>
        <taxon>Candidatus Colimorpha</taxon>
    </lineage>
</organism>
<evidence type="ECO:0000256" key="3">
    <source>
        <dbReference type="ARBA" id="ARBA00022837"/>
    </source>
</evidence>
<dbReference type="Gene3D" id="2.70.98.10">
    <property type="match status" value="1"/>
</dbReference>
<sequence>MREYIGNNSQLFDVRQYTLTDGKANGTRAISVWNGGGLSFTVLPDRCLDIAEVRYCGNNMSYITPSGIVAPQFFDPDGISWLRSFGGGFLTTCGLENIGVADGTPDLTMHGRIGNTPCENLCVDPDDDGLGVTIKGTAREAVLFGCKLTLRREYRCVYGEDRIRFTDVITNRGFEKVPVSVLYHMNMGYPLLSEKAKLVIPSAEVYARDDHANAHISEWNKVTAPQHGFTEMCYYHKLSENCYGIDNPSIGTGVRISFESDGMLDRLIQWRMLGEGEYVMGLEAASCTLEGRADAVRNGSQKYLEPEQSFTNSFCISFRNI</sequence>
<proteinExistence type="predicted"/>
<dbReference type="InterPro" id="IPR014718">
    <property type="entry name" value="GH-type_carb-bd"/>
</dbReference>
<evidence type="ECO:0000256" key="2">
    <source>
        <dbReference type="ARBA" id="ARBA00011245"/>
    </source>
</evidence>
<dbReference type="CDD" id="cd09023">
    <property type="entry name" value="Aldose_epim_Ec_c4013"/>
    <property type="match status" value="1"/>
</dbReference>
<keyword evidence="3" id="KW-0106">Calcium</keyword>
<accession>A0AAE3FGS0</accession>
<evidence type="ECO:0000313" key="4">
    <source>
        <dbReference type="EMBL" id="MCI5756111.1"/>
    </source>
</evidence>
<dbReference type="InterPro" id="IPR027839">
    <property type="entry name" value="DUF4432"/>
</dbReference>
<dbReference type="GO" id="GO:0030246">
    <property type="term" value="F:carbohydrate binding"/>
    <property type="evidence" value="ECO:0007669"/>
    <property type="project" value="InterPro"/>
</dbReference>
<comment type="cofactor">
    <cofactor evidence="1">
        <name>Ca(2+)</name>
        <dbReference type="ChEBI" id="CHEBI:29108"/>
    </cofactor>
</comment>
<evidence type="ECO:0000256" key="1">
    <source>
        <dbReference type="ARBA" id="ARBA00001913"/>
    </source>
</evidence>
<gene>
    <name evidence="4" type="ORF">MR241_07450</name>
</gene>